<feature type="active site" description="Proton acceptor" evidence="10">
    <location>
        <position position="179"/>
    </location>
</feature>
<evidence type="ECO:0000313" key="12">
    <source>
        <dbReference type="EMBL" id="MFC5770043.1"/>
    </source>
</evidence>
<dbReference type="EMBL" id="JBHSOG010000045">
    <property type="protein sequence ID" value="MFC5770043.1"/>
    <property type="molecule type" value="Genomic_DNA"/>
</dbReference>
<evidence type="ECO:0000256" key="7">
    <source>
        <dbReference type="ARBA" id="ARBA00022964"/>
    </source>
</evidence>
<comment type="function">
    <text evidence="10">Catalyzes the non-heme iron(II)-dependent oxidative cleavage of 2,3-dihydroxyphenylpropionic acid and 2,3-dihydroxicinnamic acid into 2-hydroxy-6-ketononadienedioate and 2-hydroxy-6-ketononatrienedioate, respectively.</text>
</comment>
<name>A0ABW1ASI9_9RHOO</name>
<organism evidence="12 13">
    <name type="scientific">Thauera sinica</name>
    <dbReference type="NCBI Taxonomy" id="2665146"/>
    <lineage>
        <taxon>Bacteria</taxon>
        <taxon>Pseudomonadati</taxon>
        <taxon>Pseudomonadota</taxon>
        <taxon>Betaproteobacteria</taxon>
        <taxon>Rhodocyclales</taxon>
        <taxon>Zoogloeaceae</taxon>
        <taxon>Thauera</taxon>
    </lineage>
</organism>
<comment type="subunit">
    <text evidence="5 10">Homotetramer.</text>
</comment>
<evidence type="ECO:0000313" key="13">
    <source>
        <dbReference type="Proteomes" id="UP001595974"/>
    </source>
</evidence>
<keyword evidence="8 10" id="KW-0560">Oxidoreductase</keyword>
<accession>A0ABW1ASI9</accession>
<comment type="catalytic activity">
    <reaction evidence="1 10">
        <text>(2E)-3-(2,3-dihydroxyphenyl)prop-2-enoate + O2 = (2Z,4E,7E)-2-hydroxy-6-oxonona-2,4,7-trienedioate + H(+)</text>
        <dbReference type="Rhea" id="RHEA:25054"/>
        <dbReference type="ChEBI" id="CHEBI:15378"/>
        <dbReference type="ChEBI" id="CHEBI:15379"/>
        <dbReference type="ChEBI" id="CHEBI:58642"/>
        <dbReference type="ChEBI" id="CHEBI:66888"/>
        <dbReference type="EC" id="1.13.11.16"/>
    </reaction>
</comment>
<evidence type="ECO:0000256" key="6">
    <source>
        <dbReference type="ARBA" id="ARBA00022797"/>
    </source>
</evidence>
<gene>
    <name evidence="10" type="primary">mhpB</name>
    <name evidence="12" type="ORF">ACFPTN_11720</name>
</gene>
<reference evidence="13" key="1">
    <citation type="journal article" date="2019" name="Int. J. Syst. Evol. Microbiol.">
        <title>The Global Catalogue of Microorganisms (GCM) 10K type strain sequencing project: providing services to taxonomists for standard genome sequencing and annotation.</title>
        <authorList>
            <consortium name="The Broad Institute Genomics Platform"/>
            <consortium name="The Broad Institute Genome Sequencing Center for Infectious Disease"/>
            <person name="Wu L."/>
            <person name="Ma J."/>
        </authorList>
    </citation>
    <scope>NUCLEOTIDE SEQUENCE [LARGE SCALE GENOMIC DNA]</scope>
    <source>
        <strain evidence="13">SHR3</strain>
    </source>
</reference>
<protein>
    <recommendedName>
        <fullName evidence="10">2,3-dihydroxyphenylpropionate/2,3-dihydroxicinnamic acid 1,2-dioxygenase</fullName>
        <ecNumber evidence="10">1.13.11.16</ecNumber>
    </recommendedName>
    <alternativeName>
        <fullName evidence="10">3-carboxyethylcatechol 2,3-dioxygenase</fullName>
    </alternativeName>
</protein>
<dbReference type="InterPro" id="IPR023789">
    <property type="entry name" value="DHPP/DHXA_dioxygenase"/>
</dbReference>
<dbReference type="CDD" id="cd07365">
    <property type="entry name" value="MhpB_like"/>
    <property type="match status" value="1"/>
</dbReference>
<dbReference type="GO" id="GO:0047070">
    <property type="term" value="F:3-carboxyethylcatechol 2,3-dioxygenase activity"/>
    <property type="evidence" value="ECO:0007669"/>
    <property type="project" value="UniProtKB-EC"/>
</dbReference>
<keyword evidence="13" id="KW-1185">Reference proteome</keyword>
<comment type="catalytic activity">
    <reaction evidence="2 10">
        <text>3-(2,3-dihydroxyphenyl)propanoate + O2 = (2Z,4E)-2-hydroxy-6-oxonona-2,4-dienedioate + H(+)</text>
        <dbReference type="Rhea" id="RHEA:23840"/>
        <dbReference type="ChEBI" id="CHEBI:15378"/>
        <dbReference type="ChEBI" id="CHEBI:15379"/>
        <dbReference type="ChEBI" id="CHEBI:46951"/>
        <dbReference type="ChEBI" id="CHEBI:66887"/>
        <dbReference type="EC" id="1.13.11.16"/>
    </reaction>
</comment>
<dbReference type="InterPro" id="IPR004183">
    <property type="entry name" value="Xdiol_dOase_suB"/>
</dbReference>
<comment type="pathway">
    <text evidence="3 10">Aromatic compound metabolism; 3-phenylpropanoate degradation.</text>
</comment>
<dbReference type="Pfam" id="PF02900">
    <property type="entry name" value="LigB"/>
    <property type="match status" value="1"/>
</dbReference>
<evidence type="ECO:0000259" key="11">
    <source>
        <dbReference type="Pfam" id="PF02900"/>
    </source>
</evidence>
<keyword evidence="6 10" id="KW-0058">Aromatic hydrocarbons catabolism</keyword>
<evidence type="ECO:0000256" key="10">
    <source>
        <dbReference type="HAMAP-Rule" id="MF_01653"/>
    </source>
</evidence>
<dbReference type="NCBIfam" id="NF009910">
    <property type="entry name" value="PRK13370.1-4"/>
    <property type="match status" value="1"/>
</dbReference>
<dbReference type="EC" id="1.13.11.16" evidence="10"/>
<proteinExistence type="inferred from homology"/>
<dbReference type="SUPFAM" id="SSF53213">
    <property type="entry name" value="LigB-like"/>
    <property type="match status" value="1"/>
</dbReference>
<dbReference type="RefSeq" id="WP_096449365.1">
    <property type="nucleotide sequence ID" value="NZ_JBHSOG010000045.1"/>
</dbReference>
<evidence type="ECO:0000256" key="1">
    <source>
        <dbReference type="ARBA" id="ARBA00001748"/>
    </source>
</evidence>
<feature type="active site" description="Proton donor" evidence="10">
    <location>
        <position position="115"/>
    </location>
</feature>
<keyword evidence="7 10" id="KW-0223">Dioxygenase</keyword>
<keyword evidence="9 10" id="KW-0408">Iron</keyword>
<dbReference type="NCBIfam" id="NF009908">
    <property type="entry name" value="PRK13370.1-2"/>
    <property type="match status" value="1"/>
</dbReference>
<evidence type="ECO:0000256" key="9">
    <source>
        <dbReference type="ARBA" id="ARBA00023004"/>
    </source>
</evidence>
<comment type="similarity">
    <text evidence="4 10">Belongs to the LigB/MhpB extradiol dioxygenase family.</text>
</comment>
<evidence type="ECO:0000256" key="8">
    <source>
        <dbReference type="ARBA" id="ARBA00023002"/>
    </source>
</evidence>
<evidence type="ECO:0000256" key="4">
    <source>
        <dbReference type="ARBA" id="ARBA00007030"/>
    </source>
</evidence>
<evidence type="ECO:0000256" key="2">
    <source>
        <dbReference type="ARBA" id="ARBA00001843"/>
    </source>
</evidence>
<comment type="cofactor">
    <cofactor evidence="10">
        <name>Fe(2+)</name>
        <dbReference type="ChEBI" id="CHEBI:29033"/>
    </cofactor>
</comment>
<sequence>MSALLQCLSHTPLKGYFDPDAAVVQEVDGLVARLRGEVEAFDPDVIYLFWPDHLNGFFLDTMPQFCIGMAAESVGDYQTTAGPLDVPRELAEACANAVVDAGIDLAFSYRMQVDHGCAQPLEELTGALARYPVVPIFINSVAPPVVRTRRARLLGEAVGRFARERGQRALFIGSGGLSHNPPVPQMATATDPAVIERLINNRNPSKEARDARQARTIAAAEAFTAGTGTLHPLNAEWDRRLMARLAARDWAALDAYRNEDITADAGGSAHEAKTWVAAVAAMDAACAGAWKAEERYYREIPEWIAGFGALTGRSD</sequence>
<dbReference type="Proteomes" id="UP001595974">
    <property type="component" value="Unassembled WGS sequence"/>
</dbReference>
<dbReference type="HAMAP" id="MF_01653">
    <property type="entry name" value="MhpB"/>
    <property type="match status" value="1"/>
</dbReference>
<dbReference type="Gene3D" id="3.40.830.10">
    <property type="entry name" value="LigB-like"/>
    <property type="match status" value="1"/>
</dbReference>
<evidence type="ECO:0000256" key="5">
    <source>
        <dbReference type="ARBA" id="ARBA00011881"/>
    </source>
</evidence>
<comment type="caution">
    <text evidence="12">The sequence shown here is derived from an EMBL/GenBank/DDBJ whole genome shotgun (WGS) entry which is preliminary data.</text>
</comment>
<feature type="domain" description="Extradiol ring-cleavage dioxygenase class III enzyme subunit B" evidence="11">
    <location>
        <begin position="7"/>
        <end position="308"/>
    </location>
</feature>
<evidence type="ECO:0000256" key="3">
    <source>
        <dbReference type="ARBA" id="ARBA00005207"/>
    </source>
</evidence>